<feature type="signal peptide" evidence="5">
    <location>
        <begin position="1"/>
        <end position="19"/>
    </location>
</feature>
<name>A0A4R2KT41_9RHOB</name>
<dbReference type="SUPFAM" id="SSF103088">
    <property type="entry name" value="OmpA-like"/>
    <property type="match status" value="1"/>
</dbReference>
<evidence type="ECO:0000313" key="7">
    <source>
        <dbReference type="EMBL" id="TCO74236.1"/>
    </source>
</evidence>
<evidence type="ECO:0000256" key="3">
    <source>
        <dbReference type="ARBA" id="ARBA00023237"/>
    </source>
</evidence>
<dbReference type="GO" id="GO:0009279">
    <property type="term" value="C:cell outer membrane"/>
    <property type="evidence" value="ECO:0007669"/>
    <property type="project" value="UniProtKB-SubCell"/>
</dbReference>
<dbReference type="PROSITE" id="PS51123">
    <property type="entry name" value="OMPA_2"/>
    <property type="match status" value="1"/>
</dbReference>
<keyword evidence="2 4" id="KW-0472">Membrane</keyword>
<dbReference type="PANTHER" id="PTHR30329:SF21">
    <property type="entry name" value="LIPOPROTEIN YIAD-RELATED"/>
    <property type="match status" value="1"/>
</dbReference>
<dbReference type="InterPro" id="IPR006665">
    <property type="entry name" value="OmpA-like"/>
</dbReference>
<dbReference type="Proteomes" id="UP000295142">
    <property type="component" value="Unassembled WGS sequence"/>
</dbReference>
<dbReference type="Pfam" id="PF13441">
    <property type="entry name" value="Gly-zipper_YMGG"/>
    <property type="match status" value="1"/>
</dbReference>
<dbReference type="AlphaFoldDB" id="A0A4R2KT41"/>
<dbReference type="RefSeq" id="WP_132540953.1">
    <property type="nucleotide sequence ID" value="NZ_SLWW01000001.1"/>
</dbReference>
<gene>
    <name evidence="7" type="ORF">EV655_101397</name>
</gene>
<dbReference type="PRINTS" id="PR01021">
    <property type="entry name" value="OMPADOMAIN"/>
</dbReference>
<dbReference type="InterPro" id="IPR036737">
    <property type="entry name" value="OmpA-like_sf"/>
</dbReference>
<accession>A0A4R2KT41</accession>
<evidence type="ECO:0000256" key="5">
    <source>
        <dbReference type="SAM" id="SignalP"/>
    </source>
</evidence>
<keyword evidence="5" id="KW-0732">Signal</keyword>
<dbReference type="PROSITE" id="PS51257">
    <property type="entry name" value="PROKAR_LIPOPROTEIN"/>
    <property type="match status" value="1"/>
</dbReference>
<evidence type="ECO:0000256" key="1">
    <source>
        <dbReference type="ARBA" id="ARBA00004442"/>
    </source>
</evidence>
<dbReference type="CDD" id="cd07185">
    <property type="entry name" value="OmpA_C-like"/>
    <property type="match status" value="1"/>
</dbReference>
<dbReference type="Pfam" id="PF00691">
    <property type="entry name" value="OmpA"/>
    <property type="match status" value="1"/>
</dbReference>
<dbReference type="InterPro" id="IPR006664">
    <property type="entry name" value="OMP_bac"/>
</dbReference>
<comment type="caution">
    <text evidence="7">The sequence shown here is derived from an EMBL/GenBank/DDBJ whole genome shotgun (WGS) entry which is preliminary data.</text>
</comment>
<evidence type="ECO:0000313" key="8">
    <source>
        <dbReference type="Proteomes" id="UP000295142"/>
    </source>
</evidence>
<reference evidence="7 8" key="1">
    <citation type="submission" date="2019-03" db="EMBL/GenBank/DDBJ databases">
        <title>Genomic Encyclopedia of Type Strains, Phase IV (KMG-IV): sequencing the most valuable type-strain genomes for metagenomic binning, comparative biology and taxonomic classification.</title>
        <authorList>
            <person name="Goeker M."/>
        </authorList>
    </citation>
    <scope>NUCLEOTIDE SEQUENCE [LARGE SCALE GENOMIC DNA]</scope>
    <source>
        <strain evidence="7 8">DSM 4868</strain>
    </source>
</reference>
<proteinExistence type="predicted"/>
<comment type="subcellular location">
    <subcellularLocation>
        <location evidence="1">Cell outer membrane</location>
    </subcellularLocation>
</comment>
<dbReference type="EMBL" id="SLWW01000001">
    <property type="protein sequence ID" value="TCO74236.1"/>
    <property type="molecule type" value="Genomic_DNA"/>
</dbReference>
<dbReference type="Gene3D" id="3.30.1330.60">
    <property type="entry name" value="OmpA-like domain"/>
    <property type="match status" value="1"/>
</dbReference>
<sequence>MTRASKPLLLATVGALALAACTPTTTDTGDPRQRTKEGALIGAGIGAITGMIVTDGGKRDARDAVVGAALGAAAGAAIGSGLDRQAQELRRDFSSDEIRVVNTGSELVVTMPQGILFATDSFAVRPDLQADLRVLARSLNDYPNTTVDVVGHTDNTGSASYNQDLSSRRAGSVAGILTGAGVDPRRVRAYGRGEDQPVASNLSVDGRAQNRRVEIVIRPTA</sequence>
<evidence type="ECO:0000259" key="6">
    <source>
        <dbReference type="PROSITE" id="PS51123"/>
    </source>
</evidence>
<dbReference type="OrthoDB" id="9782229at2"/>
<feature type="chain" id="PRO_5021004102" evidence="5">
    <location>
        <begin position="20"/>
        <end position="221"/>
    </location>
</feature>
<keyword evidence="3" id="KW-0998">Cell outer membrane</keyword>
<protein>
    <submittedName>
        <fullName evidence="7">Outer membrane protein OmpA-like peptidoglycan-associated protein</fullName>
    </submittedName>
</protein>
<evidence type="ECO:0000256" key="4">
    <source>
        <dbReference type="PROSITE-ProRule" id="PRU00473"/>
    </source>
</evidence>
<keyword evidence="8" id="KW-1185">Reference proteome</keyword>
<dbReference type="InterPro" id="IPR050330">
    <property type="entry name" value="Bact_OuterMem_StrucFunc"/>
</dbReference>
<dbReference type="InterPro" id="IPR027367">
    <property type="entry name" value="Gly-zipper_YMGG"/>
</dbReference>
<evidence type="ECO:0000256" key="2">
    <source>
        <dbReference type="ARBA" id="ARBA00023136"/>
    </source>
</evidence>
<organism evidence="7 8">
    <name type="scientific">Rhodovulum euryhalinum</name>
    <dbReference type="NCBI Taxonomy" id="35805"/>
    <lineage>
        <taxon>Bacteria</taxon>
        <taxon>Pseudomonadati</taxon>
        <taxon>Pseudomonadota</taxon>
        <taxon>Alphaproteobacteria</taxon>
        <taxon>Rhodobacterales</taxon>
        <taxon>Paracoccaceae</taxon>
        <taxon>Rhodovulum</taxon>
    </lineage>
</organism>
<feature type="domain" description="OmpA-like" evidence="6">
    <location>
        <begin position="104"/>
        <end position="221"/>
    </location>
</feature>
<dbReference type="PANTHER" id="PTHR30329">
    <property type="entry name" value="STATOR ELEMENT OF FLAGELLAR MOTOR COMPLEX"/>
    <property type="match status" value="1"/>
</dbReference>